<feature type="domain" description="ABC transmembrane type-1" evidence="9">
    <location>
        <begin position="64"/>
        <end position="267"/>
    </location>
</feature>
<dbReference type="AlphaFoldDB" id="A0A370KM39"/>
<accession>A0A370KM39</accession>
<feature type="transmembrane region" description="Helical" evidence="8">
    <location>
        <begin position="99"/>
        <end position="120"/>
    </location>
</feature>
<comment type="similarity">
    <text evidence="8">Belongs to the binding-protein-dependent transport system permease family.</text>
</comment>
<feature type="transmembrane region" description="Helical" evidence="8">
    <location>
        <begin position="68"/>
        <end position="92"/>
    </location>
</feature>
<feature type="transmembrane region" description="Helical" evidence="8">
    <location>
        <begin position="529"/>
        <end position="550"/>
    </location>
</feature>
<dbReference type="InterPro" id="IPR035906">
    <property type="entry name" value="MetI-like_sf"/>
</dbReference>
<evidence type="ECO:0000256" key="4">
    <source>
        <dbReference type="ARBA" id="ARBA00022519"/>
    </source>
</evidence>
<evidence type="ECO:0000256" key="3">
    <source>
        <dbReference type="ARBA" id="ARBA00022475"/>
    </source>
</evidence>
<keyword evidence="4" id="KW-0997">Cell inner membrane</keyword>
<evidence type="ECO:0000256" key="8">
    <source>
        <dbReference type="RuleBase" id="RU363032"/>
    </source>
</evidence>
<dbReference type="GO" id="GO:0055085">
    <property type="term" value="P:transmembrane transport"/>
    <property type="evidence" value="ECO:0007669"/>
    <property type="project" value="InterPro"/>
</dbReference>
<dbReference type="PROSITE" id="PS50928">
    <property type="entry name" value="ABC_TM1"/>
    <property type="match status" value="2"/>
</dbReference>
<keyword evidence="5 8" id="KW-0812">Transmembrane</keyword>
<evidence type="ECO:0000256" key="5">
    <source>
        <dbReference type="ARBA" id="ARBA00022692"/>
    </source>
</evidence>
<comment type="caution">
    <text evidence="10">The sequence shown here is derived from an EMBL/GenBank/DDBJ whole genome shotgun (WGS) entry which is preliminary data.</text>
</comment>
<feature type="transmembrane region" description="Helical" evidence="8">
    <location>
        <begin position="474"/>
        <end position="492"/>
    </location>
</feature>
<feature type="transmembrane region" description="Helical" evidence="8">
    <location>
        <begin position="188"/>
        <end position="213"/>
    </location>
</feature>
<dbReference type="Pfam" id="PF00528">
    <property type="entry name" value="BPD_transp_1"/>
    <property type="match status" value="2"/>
</dbReference>
<dbReference type="PANTHER" id="PTHR43357">
    <property type="entry name" value="INNER MEMBRANE ABC TRANSPORTER PERMEASE PROTEIN YDCV"/>
    <property type="match status" value="1"/>
</dbReference>
<feature type="transmembrane region" description="Helical" evidence="8">
    <location>
        <begin position="12"/>
        <end position="32"/>
    </location>
</feature>
<gene>
    <name evidence="10" type="ORF">B5K06_17625</name>
</gene>
<dbReference type="InterPro" id="IPR000515">
    <property type="entry name" value="MetI-like"/>
</dbReference>
<feature type="domain" description="ABC transmembrane type-1" evidence="9">
    <location>
        <begin position="354"/>
        <end position="546"/>
    </location>
</feature>
<dbReference type="PANTHER" id="PTHR43357:SF3">
    <property type="entry name" value="FE(3+)-TRANSPORT SYSTEM PERMEASE PROTEIN FBPB 2"/>
    <property type="match status" value="1"/>
</dbReference>
<feature type="transmembrane region" description="Helical" evidence="8">
    <location>
        <begin position="140"/>
        <end position="163"/>
    </location>
</feature>
<feature type="transmembrane region" description="Helical" evidence="8">
    <location>
        <begin position="392"/>
        <end position="414"/>
    </location>
</feature>
<evidence type="ECO:0000256" key="7">
    <source>
        <dbReference type="ARBA" id="ARBA00023136"/>
    </source>
</evidence>
<evidence type="ECO:0000256" key="1">
    <source>
        <dbReference type="ARBA" id="ARBA00004429"/>
    </source>
</evidence>
<keyword evidence="3" id="KW-1003">Cell membrane</keyword>
<feature type="transmembrane region" description="Helical" evidence="8">
    <location>
        <begin position="246"/>
        <end position="266"/>
    </location>
</feature>
<dbReference type="RefSeq" id="WP_114714036.1">
    <property type="nucleotide sequence ID" value="NZ_KZ857260.1"/>
</dbReference>
<sequence>MRTSDSSGAPAAWLAIAGLTVIVAVPFIAVVLQGIFPNIGQASFAGPFSSFVTTLFDSALLGMAGNTILLGSCVVLASALVAVPLGVFRALYRIPLAPLWDVLLLVPFMIPPYIATLGWIMTLQPRGYLQQIAGFNLAPFLFSLFGMTMVMAFNTFPVVYFAVSRTVEAVGARYADVGRVFGASPARAFFRITLPLSAPGLVASLMLVFAAAIEEYGTPAALGRRAGFQVLVTGIDLRISDWPIDLPGAAILSILLVVMSLLTFLLQRWILARRSYQTVSGKPAARDKRPLGAMKVPVMIAFGVVAFLATGVPLLSILFTALSRTISGGLALDNISAENFLSVFNNSAGALGALLNSFSLGIGTALITGLIGVLAAYTVVKTKIRGRVAIDTMTILPNALPGIVVAVGLILAWNMPWLPATPYNTALILLLAYCCILLPQPVRYTTAAFQQIGDSLEVAARVFGASGVTAFRRILLPLVFPSLASAMLLVFALASRELVASVVVAPVGMQTIATFIWRQFEQGSIGLGMAMAFIAILITTLLPLLLLTLLRRSGLVAE</sequence>
<evidence type="ECO:0000313" key="11">
    <source>
        <dbReference type="Proteomes" id="UP000254939"/>
    </source>
</evidence>
<feature type="transmembrane region" description="Helical" evidence="8">
    <location>
        <begin position="358"/>
        <end position="380"/>
    </location>
</feature>
<keyword evidence="6 8" id="KW-1133">Transmembrane helix</keyword>
<dbReference type="Gene3D" id="1.10.3720.10">
    <property type="entry name" value="MetI-like"/>
    <property type="match status" value="2"/>
</dbReference>
<reference evidence="10 11" key="1">
    <citation type="submission" date="2017-03" db="EMBL/GenBank/DDBJ databases">
        <title>Genome analysis of Rhizobial strains effectives or ineffectives for nitrogen fixation isolated from bean seeds.</title>
        <authorList>
            <person name="Peralta H."/>
            <person name="Aguilar-Vera A."/>
            <person name="Mora Y."/>
            <person name="Vargas-Lagunas C."/>
            <person name="Girard L."/>
            <person name="Mora J."/>
        </authorList>
    </citation>
    <scope>NUCLEOTIDE SEQUENCE [LARGE SCALE GENOMIC DNA]</scope>
    <source>
        <strain evidence="10 11">CCGM3</strain>
    </source>
</reference>
<comment type="subcellular location">
    <subcellularLocation>
        <location evidence="1">Cell inner membrane</location>
        <topology evidence="1">Multi-pass membrane protein</topology>
    </subcellularLocation>
    <subcellularLocation>
        <location evidence="8">Cell membrane</location>
        <topology evidence="8">Multi-pass membrane protein</topology>
    </subcellularLocation>
</comment>
<dbReference type="SUPFAM" id="SSF161098">
    <property type="entry name" value="MetI-like"/>
    <property type="match status" value="2"/>
</dbReference>
<dbReference type="OrthoDB" id="7056428at2"/>
<proteinExistence type="inferred from homology"/>
<feature type="transmembrane region" description="Helical" evidence="8">
    <location>
        <begin position="296"/>
        <end position="322"/>
    </location>
</feature>
<evidence type="ECO:0000313" key="10">
    <source>
        <dbReference type="EMBL" id="RDJ09593.1"/>
    </source>
</evidence>
<feature type="transmembrane region" description="Helical" evidence="8">
    <location>
        <begin position="498"/>
        <end position="517"/>
    </location>
</feature>
<protein>
    <submittedName>
        <fullName evidence="10">ABC transporter permease</fullName>
    </submittedName>
</protein>
<dbReference type="GO" id="GO:0005886">
    <property type="term" value="C:plasma membrane"/>
    <property type="evidence" value="ECO:0007669"/>
    <property type="project" value="UniProtKB-SubCell"/>
</dbReference>
<keyword evidence="7 8" id="KW-0472">Membrane</keyword>
<keyword evidence="2 8" id="KW-0813">Transport</keyword>
<organism evidence="10 11">
    <name type="scientific">Rhizobium grahamii</name>
    <dbReference type="NCBI Taxonomy" id="1120045"/>
    <lineage>
        <taxon>Bacteria</taxon>
        <taxon>Pseudomonadati</taxon>
        <taxon>Pseudomonadota</taxon>
        <taxon>Alphaproteobacteria</taxon>
        <taxon>Hyphomicrobiales</taxon>
        <taxon>Rhizobiaceae</taxon>
        <taxon>Rhizobium/Agrobacterium group</taxon>
        <taxon>Rhizobium</taxon>
    </lineage>
</organism>
<evidence type="ECO:0000256" key="2">
    <source>
        <dbReference type="ARBA" id="ARBA00022448"/>
    </source>
</evidence>
<evidence type="ECO:0000256" key="6">
    <source>
        <dbReference type="ARBA" id="ARBA00022989"/>
    </source>
</evidence>
<name>A0A370KM39_9HYPH</name>
<evidence type="ECO:0000259" key="9">
    <source>
        <dbReference type="PROSITE" id="PS50928"/>
    </source>
</evidence>
<dbReference type="Proteomes" id="UP000254939">
    <property type="component" value="Unassembled WGS sequence"/>
</dbReference>
<dbReference type="CDD" id="cd06261">
    <property type="entry name" value="TM_PBP2"/>
    <property type="match status" value="2"/>
</dbReference>
<dbReference type="EMBL" id="NAAC01000017">
    <property type="protein sequence ID" value="RDJ09593.1"/>
    <property type="molecule type" value="Genomic_DNA"/>
</dbReference>